<organism evidence="10 11">
    <name type="scientific">Mortierella isabellina</name>
    <name type="common">Filamentous fungus</name>
    <name type="synonym">Umbelopsis isabellina</name>
    <dbReference type="NCBI Taxonomy" id="91625"/>
    <lineage>
        <taxon>Eukaryota</taxon>
        <taxon>Fungi</taxon>
        <taxon>Fungi incertae sedis</taxon>
        <taxon>Mucoromycota</taxon>
        <taxon>Mucoromycotina</taxon>
        <taxon>Umbelopsidomycetes</taxon>
        <taxon>Umbelopsidales</taxon>
        <taxon>Umbelopsidaceae</taxon>
        <taxon>Umbelopsis</taxon>
    </lineage>
</organism>
<gene>
    <name evidence="10" type="ORF">INT43_008210</name>
</gene>
<feature type="domain" description="Aminotransferase class I/classII large" evidence="9">
    <location>
        <begin position="193"/>
        <end position="557"/>
    </location>
</feature>
<comment type="catalytic activity">
    <reaction evidence="6">
        <text>L-serine + hexadecanoyl-CoA + H(+) = 3-oxosphinganine + CO2 + CoA</text>
        <dbReference type="Rhea" id="RHEA:14761"/>
        <dbReference type="ChEBI" id="CHEBI:15378"/>
        <dbReference type="ChEBI" id="CHEBI:16526"/>
        <dbReference type="ChEBI" id="CHEBI:33384"/>
        <dbReference type="ChEBI" id="CHEBI:57287"/>
        <dbReference type="ChEBI" id="CHEBI:57379"/>
        <dbReference type="ChEBI" id="CHEBI:58299"/>
        <dbReference type="EC" id="2.3.1.50"/>
    </reaction>
</comment>
<dbReference type="PANTHER" id="PTHR13693:SF3">
    <property type="entry name" value="LD36009P"/>
    <property type="match status" value="1"/>
</dbReference>
<dbReference type="Gene3D" id="3.90.1150.10">
    <property type="entry name" value="Aspartate Aminotransferase, domain 1"/>
    <property type="match status" value="1"/>
</dbReference>
<keyword evidence="5" id="KW-0663">Pyridoxal phosphate</keyword>
<dbReference type="EMBL" id="JAEPQZ010000019">
    <property type="protein sequence ID" value="KAG2171830.1"/>
    <property type="molecule type" value="Genomic_DNA"/>
</dbReference>
<dbReference type="EC" id="2.3.1.50" evidence="3"/>
<evidence type="ECO:0000313" key="10">
    <source>
        <dbReference type="EMBL" id="KAG2171830.1"/>
    </source>
</evidence>
<dbReference type="GO" id="GO:0046512">
    <property type="term" value="P:sphingosine biosynthetic process"/>
    <property type="evidence" value="ECO:0007669"/>
    <property type="project" value="TreeGrafter"/>
</dbReference>
<keyword evidence="8" id="KW-1133">Transmembrane helix</keyword>
<name>A0A8H7U7N6_MORIS</name>
<dbReference type="InterPro" id="IPR050087">
    <property type="entry name" value="AON_synthase_class-II"/>
</dbReference>
<feature type="transmembrane region" description="Helical" evidence="8">
    <location>
        <begin position="95"/>
        <end position="114"/>
    </location>
</feature>
<dbReference type="PANTHER" id="PTHR13693">
    <property type="entry name" value="CLASS II AMINOTRANSFERASE/8-AMINO-7-OXONONANOATE SYNTHASE"/>
    <property type="match status" value="1"/>
</dbReference>
<evidence type="ECO:0000259" key="9">
    <source>
        <dbReference type="Pfam" id="PF00155"/>
    </source>
</evidence>
<sequence length="804" mass="89490">MAGRARRSYSVSSAYPPRPNPALTLAPPRTSGDHTFNISPDVPLPYPSGSSTWSDVTKMEQFSASSVSLAQRRHSTAALRRKYEDLEQKLEATPLWVLVSTYLNYLVLILYGHLRDILGKVFKRDEYAHLRTHNGYAPLVSDFDSFYTRRLYVRIRDCWNRPITGVASRSVKLLDRTSDDYNKTFKLTGTITEAINFASYNYLGFAQSTGDCADAVEETVKELGSLSAGSRTESGNLSLHRQLESKVAQFVGKPAALVVSMGFATNSTTIPALVRRGCLIISDELNHSSIIFGARLSGASIRVFKHNNMDSLRALLQEVISQGQPRTHRPWKKIMVIVEGLYSMEGSIVNLPALVQLRKEYGFYLYVDEAHSIGALGERGGGVCDFFGIDPSYVDILMGTFTKSFGAAGGYIAANKRFLMQDVIDYLRLRNHSFAYAESITPAVAQQIMTSLSIIRGEGGTQEGRKRIQQLAENSLYFAARLREMGFIVYGDEGSPVVPLLLFNPAKLSAFSRELLKRKIAICVVGYPATPIITSRARFCLSASHTRKDLDFALEQISEVGDLLMLKVSRAPRKSVYRPTNSISVAMWTGMLICACVSLVLILRLWLVLPMNRSRPKHKRTGPCKTCIVLGSGGHTSEMVALIRQIIHERYSPRLYIIANTDDLSEVKARKVEQDRSAIEGKDYFVHRIPRLREVGQPLQTVPFSVIKSLIGSLYVLYNMPDLVSETSVLCNGPGSCIAVCMIAYLPRILGIKHIHIVYVESFARVQTLSLTGKLLYNVVDSFLVQWPDLAAKYPRSVYNGIVV</sequence>
<dbReference type="SUPFAM" id="SSF53383">
    <property type="entry name" value="PLP-dependent transferases"/>
    <property type="match status" value="1"/>
</dbReference>
<proteinExistence type="inferred from homology"/>
<dbReference type="InterPro" id="IPR004839">
    <property type="entry name" value="Aminotransferase_I/II_large"/>
</dbReference>
<evidence type="ECO:0000256" key="6">
    <source>
        <dbReference type="ARBA" id="ARBA00048528"/>
    </source>
</evidence>
<evidence type="ECO:0000256" key="3">
    <source>
        <dbReference type="ARBA" id="ARBA00013220"/>
    </source>
</evidence>
<dbReference type="Pfam" id="PF00155">
    <property type="entry name" value="Aminotran_1_2"/>
    <property type="match status" value="1"/>
</dbReference>
<comment type="similarity">
    <text evidence="2">Belongs to the class-II pyridoxal-phosphate-dependent aminotransferase family.</text>
</comment>
<dbReference type="InterPro" id="IPR015422">
    <property type="entry name" value="PyrdxlP-dep_Trfase_small"/>
</dbReference>
<evidence type="ECO:0000256" key="8">
    <source>
        <dbReference type="SAM" id="Phobius"/>
    </source>
</evidence>
<dbReference type="GO" id="GO:0017059">
    <property type="term" value="C:serine palmitoyltransferase complex"/>
    <property type="evidence" value="ECO:0007669"/>
    <property type="project" value="TreeGrafter"/>
</dbReference>
<evidence type="ECO:0000256" key="1">
    <source>
        <dbReference type="ARBA" id="ARBA00001933"/>
    </source>
</evidence>
<dbReference type="InterPro" id="IPR015424">
    <property type="entry name" value="PyrdxlP-dep_Trfase"/>
</dbReference>
<evidence type="ECO:0000256" key="2">
    <source>
        <dbReference type="ARBA" id="ARBA00008392"/>
    </source>
</evidence>
<evidence type="ECO:0000313" key="11">
    <source>
        <dbReference type="Proteomes" id="UP000654370"/>
    </source>
</evidence>
<dbReference type="InterPro" id="IPR013969">
    <property type="entry name" value="Oligosacch_biosynth_Alg14"/>
</dbReference>
<dbReference type="Pfam" id="PF08660">
    <property type="entry name" value="Alg14"/>
    <property type="match status" value="1"/>
</dbReference>
<evidence type="ECO:0000256" key="4">
    <source>
        <dbReference type="ARBA" id="ARBA00022679"/>
    </source>
</evidence>
<keyword evidence="8" id="KW-0812">Transmembrane</keyword>
<dbReference type="Gene3D" id="3.40.640.10">
    <property type="entry name" value="Type I PLP-dependent aspartate aminotransferase-like (Major domain)"/>
    <property type="match status" value="1"/>
</dbReference>
<feature type="region of interest" description="Disordered" evidence="7">
    <location>
        <begin position="1"/>
        <end position="41"/>
    </location>
</feature>
<keyword evidence="4" id="KW-0808">Transferase</keyword>
<accession>A0A8H7U7N6</accession>
<feature type="transmembrane region" description="Helical" evidence="8">
    <location>
        <begin position="585"/>
        <end position="609"/>
    </location>
</feature>
<dbReference type="InterPro" id="IPR015421">
    <property type="entry name" value="PyrdxlP-dep_Trfase_major"/>
</dbReference>
<dbReference type="InterPro" id="IPR001917">
    <property type="entry name" value="Aminotrans_II_pyridoxalP_BS"/>
</dbReference>
<evidence type="ECO:0000256" key="7">
    <source>
        <dbReference type="SAM" id="MobiDB-lite"/>
    </source>
</evidence>
<comment type="caution">
    <text evidence="10">The sequence shown here is derived from an EMBL/GenBank/DDBJ whole genome shotgun (WGS) entry which is preliminary data.</text>
</comment>
<protein>
    <recommendedName>
        <fullName evidence="3">serine C-palmitoyltransferase</fullName>
        <ecNumber evidence="3">2.3.1.50</ecNumber>
    </recommendedName>
</protein>
<dbReference type="GO" id="GO:0006488">
    <property type="term" value="P:dolichol-linked oligosaccharide biosynthetic process"/>
    <property type="evidence" value="ECO:0007669"/>
    <property type="project" value="InterPro"/>
</dbReference>
<dbReference type="PROSITE" id="PS00599">
    <property type="entry name" value="AA_TRANSFER_CLASS_2"/>
    <property type="match status" value="1"/>
</dbReference>
<dbReference type="Proteomes" id="UP000654370">
    <property type="component" value="Unassembled WGS sequence"/>
</dbReference>
<dbReference type="GO" id="GO:0046513">
    <property type="term" value="P:ceramide biosynthetic process"/>
    <property type="evidence" value="ECO:0007669"/>
    <property type="project" value="TreeGrafter"/>
</dbReference>
<dbReference type="AlphaFoldDB" id="A0A8H7U7N6"/>
<reference evidence="10" key="1">
    <citation type="submission" date="2020-12" db="EMBL/GenBank/DDBJ databases">
        <title>Metabolic potential, ecology and presence of endohyphal bacteria is reflected in genomic diversity of Mucoromycotina.</title>
        <authorList>
            <person name="Muszewska A."/>
            <person name="Okrasinska A."/>
            <person name="Steczkiewicz K."/>
            <person name="Drgas O."/>
            <person name="Orlowska M."/>
            <person name="Perlinska-Lenart U."/>
            <person name="Aleksandrzak-Piekarczyk T."/>
            <person name="Szatraj K."/>
            <person name="Zielenkiewicz U."/>
            <person name="Pilsyk S."/>
            <person name="Malc E."/>
            <person name="Mieczkowski P."/>
            <person name="Kruszewska J.S."/>
            <person name="Biernat P."/>
            <person name="Pawlowska J."/>
        </authorList>
    </citation>
    <scope>NUCLEOTIDE SEQUENCE</scope>
    <source>
        <strain evidence="10">WA0000067209</strain>
    </source>
</reference>
<comment type="cofactor">
    <cofactor evidence="1">
        <name>pyridoxal 5'-phosphate</name>
        <dbReference type="ChEBI" id="CHEBI:597326"/>
    </cofactor>
</comment>
<dbReference type="Gene3D" id="3.40.50.2000">
    <property type="entry name" value="Glycogen Phosphorylase B"/>
    <property type="match status" value="1"/>
</dbReference>
<dbReference type="CDD" id="cd06454">
    <property type="entry name" value="KBL_like"/>
    <property type="match status" value="1"/>
</dbReference>
<keyword evidence="8" id="KW-0472">Membrane</keyword>
<keyword evidence="11" id="KW-1185">Reference proteome</keyword>
<dbReference type="GO" id="GO:0004758">
    <property type="term" value="F:serine C-palmitoyltransferase activity"/>
    <property type="evidence" value="ECO:0007669"/>
    <property type="project" value="UniProtKB-EC"/>
</dbReference>
<dbReference type="OrthoDB" id="65434at2759"/>
<evidence type="ECO:0000256" key="5">
    <source>
        <dbReference type="ARBA" id="ARBA00022898"/>
    </source>
</evidence>
<dbReference type="GO" id="GO:0030170">
    <property type="term" value="F:pyridoxal phosphate binding"/>
    <property type="evidence" value="ECO:0007669"/>
    <property type="project" value="InterPro"/>
</dbReference>
<dbReference type="GO" id="GO:0016020">
    <property type="term" value="C:membrane"/>
    <property type="evidence" value="ECO:0007669"/>
    <property type="project" value="GOC"/>
</dbReference>